<accession>T0MKG7</accession>
<dbReference type="InterPro" id="IPR000727">
    <property type="entry name" value="T_SNARE_dom"/>
</dbReference>
<dbReference type="EMBL" id="KE647139">
    <property type="protein sequence ID" value="EQB61435.1"/>
    <property type="molecule type" value="Genomic_DNA"/>
</dbReference>
<dbReference type="GO" id="GO:0005484">
    <property type="term" value="F:SNAP receptor activity"/>
    <property type="evidence" value="ECO:0007669"/>
    <property type="project" value="TreeGrafter"/>
</dbReference>
<organism evidence="5 6">
    <name type="scientific">Vairimorpha apis BRL 01</name>
    <dbReference type="NCBI Taxonomy" id="1037528"/>
    <lineage>
        <taxon>Eukaryota</taxon>
        <taxon>Fungi</taxon>
        <taxon>Fungi incertae sedis</taxon>
        <taxon>Microsporidia</taxon>
        <taxon>Nosematidae</taxon>
        <taxon>Vairimorpha</taxon>
    </lineage>
</organism>
<feature type="domain" description="T-SNARE coiled-coil homology" evidence="4">
    <location>
        <begin position="166"/>
        <end position="228"/>
    </location>
</feature>
<dbReference type="AlphaFoldDB" id="T0MKG7"/>
<feature type="coiled-coil region" evidence="2">
    <location>
        <begin position="42"/>
        <end position="80"/>
    </location>
</feature>
<dbReference type="Gene3D" id="1.20.58.70">
    <property type="match status" value="1"/>
</dbReference>
<proteinExistence type="inferred from homology"/>
<dbReference type="HOGENOM" id="CLU_082505_0_0_1"/>
<evidence type="ECO:0000313" key="6">
    <source>
        <dbReference type="Proteomes" id="UP000053780"/>
    </source>
</evidence>
<keyword evidence="3" id="KW-1133">Transmembrane helix</keyword>
<feature type="transmembrane region" description="Helical" evidence="3">
    <location>
        <begin position="241"/>
        <end position="263"/>
    </location>
</feature>
<dbReference type="GO" id="GO:0031201">
    <property type="term" value="C:SNARE complex"/>
    <property type="evidence" value="ECO:0007669"/>
    <property type="project" value="TreeGrafter"/>
</dbReference>
<evidence type="ECO:0000256" key="1">
    <source>
        <dbReference type="ARBA" id="ARBA00009063"/>
    </source>
</evidence>
<keyword evidence="2" id="KW-0175">Coiled coil</keyword>
<evidence type="ECO:0000313" key="5">
    <source>
        <dbReference type="EMBL" id="EQB61435.1"/>
    </source>
</evidence>
<keyword evidence="3" id="KW-0472">Membrane</keyword>
<evidence type="ECO:0000256" key="2">
    <source>
        <dbReference type="SAM" id="Coils"/>
    </source>
</evidence>
<evidence type="ECO:0000256" key="3">
    <source>
        <dbReference type="SAM" id="Phobius"/>
    </source>
</evidence>
<dbReference type="GO" id="GO:0000149">
    <property type="term" value="F:SNARE binding"/>
    <property type="evidence" value="ECO:0007669"/>
    <property type="project" value="TreeGrafter"/>
</dbReference>
<dbReference type="Pfam" id="PF05739">
    <property type="entry name" value="SNARE"/>
    <property type="match status" value="1"/>
</dbReference>
<dbReference type="GO" id="GO:0048278">
    <property type="term" value="P:vesicle docking"/>
    <property type="evidence" value="ECO:0007669"/>
    <property type="project" value="TreeGrafter"/>
</dbReference>
<dbReference type="Proteomes" id="UP000053780">
    <property type="component" value="Unassembled WGS sequence"/>
</dbReference>
<dbReference type="SUPFAM" id="SSF47661">
    <property type="entry name" value="t-snare proteins"/>
    <property type="match status" value="1"/>
</dbReference>
<sequence>MREFLDSSKKFFADIDTLRNYTRKFNYLSSQKNNGILDSKTEKSVNNQIEVINERFKSLSNELKDQLNEFNEILDTQESEMKKFDYQTMQIHVHAQTKALANSVNQYRDAQYKQKHQEETKFKLQFVIAKPDADENEINEFISDDKNDAKLGAAFALGSKSAKSILNEAEKRKTNIRKIAMMIQDLIEMMRILDEAIHKQSAVVDKISENTETAYENTAAANVDLEQALDYQIRASRIKRIIIGILAVLVIAGLGFLILKFGFLNGGSSNDTSRILHTFLFK</sequence>
<dbReference type="OrthoDB" id="10255013at2759"/>
<dbReference type="VEuPathDB" id="MicrosporidiaDB:NAPIS_ORF00986"/>
<dbReference type="InterPro" id="IPR045242">
    <property type="entry name" value="Syntaxin"/>
</dbReference>
<gene>
    <name evidence="5" type="ORF">NAPIS_ORF00986</name>
</gene>
<keyword evidence="6" id="KW-1185">Reference proteome</keyword>
<evidence type="ECO:0000259" key="4">
    <source>
        <dbReference type="PROSITE" id="PS50192"/>
    </source>
</evidence>
<dbReference type="GO" id="GO:0006906">
    <property type="term" value="P:vesicle fusion"/>
    <property type="evidence" value="ECO:0007669"/>
    <property type="project" value="TreeGrafter"/>
</dbReference>
<dbReference type="InterPro" id="IPR010989">
    <property type="entry name" value="SNARE"/>
</dbReference>
<reference evidence="5 6" key="1">
    <citation type="journal article" date="2013" name="BMC Genomics">
        <title>Genome sequencing and comparative genomics of honey bee microsporidia, Nosema apis reveal novel insights into host-parasite interactions.</title>
        <authorList>
            <person name="Chen Yp."/>
            <person name="Pettis J.S."/>
            <person name="Zhao Y."/>
            <person name="Liu X."/>
            <person name="Tallon L.J."/>
            <person name="Sadzewicz L.D."/>
            <person name="Li R."/>
            <person name="Zheng H."/>
            <person name="Huang S."/>
            <person name="Zhang X."/>
            <person name="Hamilton M.C."/>
            <person name="Pernal S.F."/>
            <person name="Melathopoulos A.P."/>
            <person name="Yan X."/>
            <person name="Evans J.D."/>
        </authorList>
    </citation>
    <scope>NUCLEOTIDE SEQUENCE [LARGE SCALE GENOMIC DNA]</scope>
    <source>
        <strain evidence="5 6">BRL 01</strain>
    </source>
</reference>
<protein>
    <submittedName>
        <fullName evidence="5">T-snare complex syntaxin</fullName>
    </submittedName>
</protein>
<dbReference type="GO" id="GO:0006886">
    <property type="term" value="P:intracellular protein transport"/>
    <property type="evidence" value="ECO:0007669"/>
    <property type="project" value="TreeGrafter"/>
</dbReference>
<keyword evidence="3" id="KW-0812">Transmembrane</keyword>
<comment type="similarity">
    <text evidence="1">Belongs to the syntaxin family.</text>
</comment>
<dbReference type="PANTHER" id="PTHR19957">
    <property type="entry name" value="SYNTAXIN"/>
    <property type="match status" value="1"/>
</dbReference>
<dbReference type="GO" id="GO:0012505">
    <property type="term" value="C:endomembrane system"/>
    <property type="evidence" value="ECO:0007669"/>
    <property type="project" value="TreeGrafter"/>
</dbReference>
<name>T0MKG7_9MICR</name>
<dbReference type="PROSITE" id="PS50192">
    <property type="entry name" value="T_SNARE"/>
    <property type="match status" value="1"/>
</dbReference>